<protein>
    <submittedName>
        <fullName evidence="1">Uncharacterized protein</fullName>
    </submittedName>
</protein>
<evidence type="ECO:0000313" key="1">
    <source>
        <dbReference type="EMBL" id="TKW55155.1"/>
    </source>
</evidence>
<accession>A0A4U6XH83</accession>
<name>A0A4U6XH83_9PEZI</name>
<sequence>MIEDSQVALAQNVDFLSGMPSWGSTPSTSSINVGARAGYHTGRALITRLQHQPLDHPSDGRGHSLHLAKRPEQRLLSRCGLATLWASGGTAVAAAFRLPESREPRLVDLPETTSTAESLQRLCTGSDGGGDSGGHYMLWWMWTALVHEGDDCYCPSLHLGALPVQGRQHWHHRAQFVGSMPLNLLRPRMYRVVAFIAM</sequence>
<comment type="caution">
    <text evidence="1">The sequence shown here is derived from an EMBL/GenBank/DDBJ whole genome shotgun (WGS) entry which is preliminary data.</text>
</comment>
<evidence type="ECO:0000313" key="2">
    <source>
        <dbReference type="Proteomes" id="UP000310108"/>
    </source>
</evidence>
<gene>
    <name evidence="1" type="ORF">CTA1_11964</name>
</gene>
<dbReference type="AlphaFoldDB" id="A0A4U6XH83"/>
<organism evidence="1 2">
    <name type="scientific">Colletotrichum tanaceti</name>
    <dbReference type="NCBI Taxonomy" id="1306861"/>
    <lineage>
        <taxon>Eukaryota</taxon>
        <taxon>Fungi</taxon>
        <taxon>Dikarya</taxon>
        <taxon>Ascomycota</taxon>
        <taxon>Pezizomycotina</taxon>
        <taxon>Sordariomycetes</taxon>
        <taxon>Hypocreomycetidae</taxon>
        <taxon>Glomerellales</taxon>
        <taxon>Glomerellaceae</taxon>
        <taxon>Colletotrichum</taxon>
        <taxon>Colletotrichum destructivum species complex</taxon>
    </lineage>
</organism>
<dbReference type="OrthoDB" id="10595451at2759"/>
<dbReference type="Proteomes" id="UP000310108">
    <property type="component" value="Unassembled WGS sequence"/>
</dbReference>
<proteinExistence type="predicted"/>
<reference evidence="1 2" key="1">
    <citation type="journal article" date="2019" name="PLoS ONE">
        <title>Comparative genome analysis indicates high evolutionary potential of pathogenicity genes in Colletotrichum tanaceti.</title>
        <authorList>
            <person name="Lelwala R.V."/>
            <person name="Korhonen P.K."/>
            <person name="Young N.D."/>
            <person name="Scott J.B."/>
            <person name="Ades P.A."/>
            <person name="Gasser R.B."/>
            <person name="Taylor P.W.J."/>
        </authorList>
    </citation>
    <scope>NUCLEOTIDE SEQUENCE [LARGE SCALE GENOMIC DNA]</scope>
    <source>
        <strain evidence="1">BRIP57314</strain>
    </source>
</reference>
<keyword evidence="2" id="KW-1185">Reference proteome</keyword>
<dbReference type="EMBL" id="PJEX01000109">
    <property type="protein sequence ID" value="TKW55155.1"/>
    <property type="molecule type" value="Genomic_DNA"/>
</dbReference>